<dbReference type="SUPFAM" id="SSF161098">
    <property type="entry name" value="MetI-like"/>
    <property type="match status" value="1"/>
</dbReference>
<dbReference type="Pfam" id="PF00528">
    <property type="entry name" value="BPD_transp_1"/>
    <property type="match status" value="1"/>
</dbReference>
<dbReference type="GO" id="GO:0055085">
    <property type="term" value="P:transmembrane transport"/>
    <property type="evidence" value="ECO:0007669"/>
    <property type="project" value="InterPro"/>
</dbReference>
<dbReference type="GO" id="GO:0005886">
    <property type="term" value="C:plasma membrane"/>
    <property type="evidence" value="ECO:0007669"/>
    <property type="project" value="UniProtKB-SubCell"/>
</dbReference>
<comment type="subcellular location">
    <subcellularLocation>
        <location evidence="1 7">Cell membrane</location>
        <topology evidence="1 7">Multi-pass membrane protein</topology>
    </subcellularLocation>
</comment>
<evidence type="ECO:0000256" key="6">
    <source>
        <dbReference type="ARBA" id="ARBA00023136"/>
    </source>
</evidence>
<dbReference type="PANTHER" id="PTHR30151">
    <property type="entry name" value="ALKANE SULFONATE ABC TRANSPORTER-RELATED, MEMBRANE SUBUNIT"/>
    <property type="match status" value="1"/>
</dbReference>
<name>A0A932GQC4_UNCTE</name>
<feature type="transmembrane region" description="Helical" evidence="7">
    <location>
        <begin position="68"/>
        <end position="88"/>
    </location>
</feature>
<feature type="transmembrane region" description="Helical" evidence="7">
    <location>
        <begin position="100"/>
        <end position="120"/>
    </location>
</feature>
<protein>
    <submittedName>
        <fullName evidence="9">ABC transporter permease</fullName>
    </submittedName>
</protein>
<evidence type="ECO:0000256" key="5">
    <source>
        <dbReference type="ARBA" id="ARBA00022989"/>
    </source>
</evidence>
<dbReference type="InterPro" id="IPR035906">
    <property type="entry name" value="MetI-like_sf"/>
</dbReference>
<proteinExistence type="inferred from homology"/>
<evidence type="ECO:0000256" key="2">
    <source>
        <dbReference type="ARBA" id="ARBA00022448"/>
    </source>
</evidence>
<dbReference type="Proteomes" id="UP000741360">
    <property type="component" value="Unassembled WGS sequence"/>
</dbReference>
<keyword evidence="6 7" id="KW-0472">Membrane</keyword>
<feature type="transmembrane region" description="Helical" evidence="7">
    <location>
        <begin position="189"/>
        <end position="211"/>
    </location>
</feature>
<dbReference type="EMBL" id="JACPSX010000147">
    <property type="protein sequence ID" value="MBI3014942.1"/>
    <property type="molecule type" value="Genomic_DNA"/>
</dbReference>
<gene>
    <name evidence="9" type="ORF">HYY65_07790</name>
</gene>
<evidence type="ECO:0000256" key="1">
    <source>
        <dbReference type="ARBA" id="ARBA00004651"/>
    </source>
</evidence>
<evidence type="ECO:0000313" key="10">
    <source>
        <dbReference type="Proteomes" id="UP000741360"/>
    </source>
</evidence>
<keyword evidence="3" id="KW-1003">Cell membrane</keyword>
<comment type="caution">
    <text evidence="9">The sequence shown here is derived from an EMBL/GenBank/DDBJ whole genome shotgun (WGS) entry which is preliminary data.</text>
</comment>
<feature type="transmembrane region" description="Helical" evidence="7">
    <location>
        <begin position="42"/>
        <end position="62"/>
    </location>
</feature>
<evidence type="ECO:0000256" key="4">
    <source>
        <dbReference type="ARBA" id="ARBA00022692"/>
    </source>
</evidence>
<reference evidence="9" key="1">
    <citation type="submission" date="2020-07" db="EMBL/GenBank/DDBJ databases">
        <title>Huge and variable diversity of episymbiotic CPR bacteria and DPANN archaea in groundwater ecosystems.</title>
        <authorList>
            <person name="He C.Y."/>
            <person name="Keren R."/>
            <person name="Whittaker M."/>
            <person name="Farag I.F."/>
            <person name="Doudna J."/>
            <person name="Cate J.H.D."/>
            <person name="Banfield J.F."/>
        </authorList>
    </citation>
    <scope>NUCLEOTIDE SEQUENCE</scope>
    <source>
        <strain evidence="9">NC_groundwater_717_Ag_S-0.2um_59_8</strain>
    </source>
</reference>
<dbReference type="PANTHER" id="PTHR30151:SF7">
    <property type="entry name" value="NITRATE IMPORT PERMEASE PROTEIN NRTB"/>
    <property type="match status" value="1"/>
</dbReference>
<keyword evidence="5 7" id="KW-1133">Transmembrane helix</keyword>
<dbReference type="AlphaFoldDB" id="A0A932GQC4"/>
<sequence length="214" mass="23591">MGWQGRWGKAMAGWIVFALALFAWEIVSRISPSLYFPPFTRVLVNFWEVLLSSQVILGHILPSLQRMAIGYLLAVFLGITVGGILGYWESLYRIVQPVVEFLRAIPPPVLIPFTLLLLGLGDSGKIFVITFGSLWPILLNAIDGTRNVSETFKDTARLFGRTRAEIARQVVVPAALPQVFAGMRTSVSVALIMIVVSEMIASSNGLGYFILHAQ</sequence>
<evidence type="ECO:0000259" key="8">
    <source>
        <dbReference type="PROSITE" id="PS50928"/>
    </source>
</evidence>
<evidence type="ECO:0000313" key="9">
    <source>
        <dbReference type="EMBL" id="MBI3014942.1"/>
    </source>
</evidence>
<comment type="similarity">
    <text evidence="7">Belongs to the binding-protein-dependent transport system permease family.</text>
</comment>
<dbReference type="Gene3D" id="1.10.3720.10">
    <property type="entry name" value="MetI-like"/>
    <property type="match status" value="1"/>
</dbReference>
<keyword evidence="2 7" id="KW-0813">Transport</keyword>
<feature type="domain" description="ABC transmembrane type-1" evidence="8">
    <location>
        <begin position="60"/>
        <end position="214"/>
    </location>
</feature>
<organism evidence="9 10">
    <name type="scientific">Tectimicrobiota bacterium</name>
    <dbReference type="NCBI Taxonomy" id="2528274"/>
    <lineage>
        <taxon>Bacteria</taxon>
        <taxon>Pseudomonadati</taxon>
        <taxon>Nitrospinota/Tectimicrobiota group</taxon>
        <taxon>Candidatus Tectimicrobiota</taxon>
    </lineage>
</organism>
<evidence type="ECO:0000256" key="3">
    <source>
        <dbReference type="ARBA" id="ARBA00022475"/>
    </source>
</evidence>
<feature type="non-terminal residue" evidence="9">
    <location>
        <position position="214"/>
    </location>
</feature>
<dbReference type="InterPro" id="IPR000515">
    <property type="entry name" value="MetI-like"/>
</dbReference>
<dbReference type="PROSITE" id="PS50928">
    <property type="entry name" value="ABC_TM1"/>
    <property type="match status" value="1"/>
</dbReference>
<evidence type="ECO:0000256" key="7">
    <source>
        <dbReference type="RuleBase" id="RU363032"/>
    </source>
</evidence>
<keyword evidence="4 7" id="KW-0812">Transmembrane</keyword>
<accession>A0A932GQC4</accession>
<feature type="transmembrane region" description="Helical" evidence="7">
    <location>
        <begin position="12"/>
        <end position="30"/>
    </location>
</feature>